<dbReference type="InterPro" id="IPR050695">
    <property type="entry name" value="N-acetylmuramoyl_amidase_3"/>
</dbReference>
<dbReference type="PANTHER" id="PTHR30404:SF0">
    <property type="entry name" value="N-ACETYLMURAMOYL-L-ALANINE AMIDASE AMIC"/>
    <property type="match status" value="1"/>
</dbReference>
<dbReference type="InterPro" id="IPR001119">
    <property type="entry name" value="SLH_dom"/>
</dbReference>
<name>A0ABT2UFK6_9BACL</name>
<dbReference type="Pfam" id="PF00395">
    <property type="entry name" value="SLH"/>
    <property type="match status" value="3"/>
</dbReference>
<dbReference type="Proteomes" id="UP001652445">
    <property type="component" value="Unassembled WGS sequence"/>
</dbReference>
<evidence type="ECO:0000259" key="3">
    <source>
        <dbReference type="PROSITE" id="PS51272"/>
    </source>
</evidence>
<reference evidence="4 5" key="1">
    <citation type="submission" date="2022-09" db="EMBL/GenBank/DDBJ databases">
        <authorList>
            <person name="Han X.L."/>
            <person name="Wang Q."/>
            <person name="Lu T."/>
        </authorList>
    </citation>
    <scope>NUCLEOTIDE SEQUENCE [LARGE SCALE GENOMIC DNA]</scope>
    <source>
        <strain evidence="4 5">WQ 127069</strain>
    </source>
</reference>
<dbReference type="Pfam" id="PF01520">
    <property type="entry name" value="Amidase_3"/>
    <property type="match status" value="1"/>
</dbReference>
<dbReference type="SMART" id="SM00646">
    <property type="entry name" value="Ami_3"/>
    <property type="match status" value="1"/>
</dbReference>
<protein>
    <submittedName>
        <fullName evidence="4">N-acetylmuramoyl-L-alanine amidase</fullName>
        <ecNumber evidence="4">3.5.1.28</ecNumber>
    </submittedName>
</protein>
<feature type="domain" description="SLH" evidence="3">
    <location>
        <begin position="220"/>
        <end position="282"/>
    </location>
</feature>
<keyword evidence="1 4" id="KW-0378">Hydrolase</keyword>
<dbReference type="SUPFAM" id="SSF53187">
    <property type="entry name" value="Zn-dependent exopeptidases"/>
    <property type="match status" value="1"/>
</dbReference>
<accession>A0ABT2UFK6</accession>
<dbReference type="Gene3D" id="3.40.630.40">
    <property type="entry name" value="Zn-dependent exopeptidases"/>
    <property type="match status" value="1"/>
</dbReference>
<sequence>MRRSYTLIIFILVCLLAAPSSSWAIKIVVDPGHGGSDSGAVGVNGLLEKNVNLDIATKLRKMLADRGYETAISREDDTFLSLKERVDFTNAQQADLFVSIHANAMPGNAKTRGALILYHDNNYPQEDYPASPEMAELTPQSREFAKVVLNNFVDATGLENRGLVASAVYVVRMGTIPSILVETAFLSNRQDAALLASDEVRTTMAQAIEQGIEAYMPPNTPSEVFTDMRVHWARDAVLRLKSQGIVDGVGRLYKPNRELTRAEWMTLLDRVFDLSIVKKPSANPSVCTNGSNNNTVSAVVYKNGESCATPIKPPLPLFMDITGHWANAALNKAVMADVLNGYDDATLRPDQPITRAEVAATFQRLALPATLGPLGTASFTDVPADHWAAKSIYSLQHAGWIDGIAPDQFMPNRGMTRAEAASLLDRYVQSTPKTPTPQQP</sequence>
<organism evidence="4 5">
    <name type="scientific">Paenibacillus baimaensis</name>
    <dbReference type="NCBI Taxonomy" id="2982185"/>
    <lineage>
        <taxon>Bacteria</taxon>
        <taxon>Bacillati</taxon>
        <taxon>Bacillota</taxon>
        <taxon>Bacilli</taxon>
        <taxon>Bacillales</taxon>
        <taxon>Paenibacillaceae</taxon>
        <taxon>Paenibacillus</taxon>
    </lineage>
</organism>
<evidence type="ECO:0000256" key="2">
    <source>
        <dbReference type="SAM" id="SignalP"/>
    </source>
</evidence>
<comment type="caution">
    <text evidence="4">The sequence shown here is derived from an EMBL/GenBank/DDBJ whole genome shotgun (WGS) entry which is preliminary data.</text>
</comment>
<feature type="domain" description="SLH" evidence="3">
    <location>
        <begin position="375"/>
        <end position="438"/>
    </location>
</feature>
<keyword evidence="5" id="KW-1185">Reference proteome</keyword>
<dbReference type="PROSITE" id="PS51272">
    <property type="entry name" value="SLH"/>
    <property type="match status" value="3"/>
</dbReference>
<dbReference type="CDD" id="cd02696">
    <property type="entry name" value="MurNAc-LAA"/>
    <property type="match status" value="1"/>
</dbReference>
<dbReference type="EMBL" id="JAOQIO010000050">
    <property type="protein sequence ID" value="MCU6793428.1"/>
    <property type="molecule type" value="Genomic_DNA"/>
</dbReference>
<dbReference type="GO" id="GO:0008745">
    <property type="term" value="F:N-acetylmuramoyl-L-alanine amidase activity"/>
    <property type="evidence" value="ECO:0007669"/>
    <property type="project" value="UniProtKB-EC"/>
</dbReference>
<dbReference type="RefSeq" id="WP_262684720.1">
    <property type="nucleotide sequence ID" value="NZ_JAOQIO010000050.1"/>
</dbReference>
<proteinExistence type="predicted"/>
<evidence type="ECO:0000256" key="1">
    <source>
        <dbReference type="ARBA" id="ARBA00022801"/>
    </source>
</evidence>
<dbReference type="PANTHER" id="PTHR30404">
    <property type="entry name" value="N-ACETYLMURAMOYL-L-ALANINE AMIDASE"/>
    <property type="match status" value="1"/>
</dbReference>
<keyword evidence="2" id="KW-0732">Signal</keyword>
<feature type="signal peptide" evidence="2">
    <location>
        <begin position="1"/>
        <end position="24"/>
    </location>
</feature>
<feature type="domain" description="SLH" evidence="3">
    <location>
        <begin position="313"/>
        <end position="373"/>
    </location>
</feature>
<dbReference type="InterPro" id="IPR002508">
    <property type="entry name" value="MurNAc-LAA_cat"/>
</dbReference>
<dbReference type="EC" id="3.5.1.28" evidence="4"/>
<gene>
    <name evidence="4" type="ORF">OB236_15075</name>
</gene>
<evidence type="ECO:0000313" key="4">
    <source>
        <dbReference type="EMBL" id="MCU6793428.1"/>
    </source>
</evidence>
<evidence type="ECO:0000313" key="5">
    <source>
        <dbReference type="Proteomes" id="UP001652445"/>
    </source>
</evidence>
<feature type="chain" id="PRO_5047136437" evidence="2">
    <location>
        <begin position="25"/>
        <end position="440"/>
    </location>
</feature>